<dbReference type="AlphaFoldDB" id="A1ZEZ0"/>
<evidence type="ECO:0000256" key="6">
    <source>
        <dbReference type="ARBA" id="ARBA00023136"/>
    </source>
</evidence>
<organism evidence="10 11">
    <name type="scientific">Microscilla marina ATCC 23134</name>
    <dbReference type="NCBI Taxonomy" id="313606"/>
    <lineage>
        <taxon>Bacteria</taxon>
        <taxon>Pseudomonadati</taxon>
        <taxon>Bacteroidota</taxon>
        <taxon>Cytophagia</taxon>
        <taxon>Cytophagales</taxon>
        <taxon>Microscillaceae</taxon>
        <taxon>Microscilla</taxon>
    </lineage>
</organism>
<dbReference type="Gene3D" id="1.10.287.1260">
    <property type="match status" value="1"/>
</dbReference>
<reference evidence="10 11" key="1">
    <citation type="submission" date="2007-01" db="EMBL/GenBank/DDBJ databases">
        <authorList>
            <person name="Haygood M."/>
            <person name="Podell S."/>
            <person name="Anderson C."/>
            <person name="Hopkinson B."/>
            <person name="Roe K."/>
            <person name="Barbeau K."/>
            <person name="Gaasterland T."/>
            <person name="Ferriera S."/>
            <person name="Johnson J."/>
            <person name="Kravitz S."/>
            <person name="Beeson K."/>
            <person name="Sutton G."/>
            <person name="Rogers Y.-H."/>
            <person name="Friedman R."/>
            <person name="Frazier M."/>
            <person name="Venter J.C."/>
        </authorList>
    </citation>
    <scope>NUCLEOTIDE SEQUENCE [LARGE SCALE GENOMIC DNA]</scope>
    <source>
        <strain evidence="10 11">ATCC 23134</strain>
    </source>
</reference>
<evidence type="ECO:0000256" key="7">
    <source>
        <dbReference type="SAM" id="Phobius"/>
    </source>
</evidence>
<evidence type="ECO:0000259" key="9">
    <source>
        <dbReference type="Pfam" id="PF21082"/>
    </source>
</evidence>
<keyword evidence="5 7" id="KW-1133">Transmembrane helix</keyword>
<dbReference type="SUPFAM" id="SSF82861">
    <property type="entry name" value="Mechanosensitive channel protein MscS (YggB), transmembrane region"/>
    <property type="match status" value="1"/>
</dbReference>
<proteinExistence type="inferred from homology"/>
<protein>
    <submittedName>
        <fullName evidence="10">Small-conductance mechanosensitive channel</fullName>
    </submittedName>
</protein>
<dbReference type="InterPro" id="IPR010920">
    <property type="entry name" value="LSM_dom_sf"/>
</dbReference>
<feature type="transmembrane region" description="Helical" evidence="7">
    <location>
        <begin position="107"/>
        <end position="126"/>
    </location>
</feature>
<dbReference type="InterPro" id="IPR023408">
    <property type="entry name" value="MscS_beta-dom_sf"/>
</dbReference>
<dbReference type="InterPro" id="IPR011014">
    <property type="entry name" value="MscS_channel_TM-2"/>
</dbReference>
<dbReference type="InterPro" id="IPR049278">
    <property type="entry name" value="MS_channel_C"/>
</dbReference>
<evidence type="ECO:0000256" key="1">
    <source>
        <dbReference type="ARBA" id="ARBA00004651"/>
    </source>
</evidence>
<comment type="caution">
    <text evidence="10">The sequence shown here is derived from an EMBL/GenBank/DDBJ whole genome shotgun (WGS) entry which is preliminary data.</text>
</comment>
<evidence type="ECO:0000256" key="4">
    <source>
        <dbReference type="ARBA" id="ARBA00022692"/>
    </source>
</evidence>
<name>A1ZEZ0_MICM2</name>
<dbReference type="OrthoDB" id="9809206at2"/>
<dbReference type="SUPFAM" id="SSF82689">
    <property type="entry name" value="Mechanosensitive channel protein MscS (YggB), C-terminal domain"/>
    <property type="match status" value="1"/>
</dbReference>
<dbReference type="InterPro" id="IPR006685">
    <property type="entry name" value="MscS_channel_2nd"/>
</dbReference>
<evidence type="ECO:0000313" key="10">
    <source>
        <dbReference type="EMBL" id="EAY31093.1"/>
    </source>
</evidence>
<dbReference type="InterPro" id="IPR011066">
    <property type="entry name" value="MscS_channel_C_sf"/>
</dbReference>
<feature type="domain" description="Mechanosensitive ion channel MscS C-terminal" evidence="9">
    <location>
        <begin position="205"/>
        <end position="291"/>
    </location>
</feature>
<dbReference type="Gene3D" id="3.30.70.100">
    <property type="match status" value="1"/>
</dbReference>
<comment type="similarity">
    <text evidence="2">Belongs to the MscS (TC 1.A.23) family.</text>
</comment>
<gene>
    <name evidence="10" type="ORF">M23134_07501</name>
</gene>
<accession>A1ZEZ0</accession>
<feature type="domain" description="Mechanosensitive ion channel MscS" evidence="8">
    <location>
        <begin position="129"/>
        <end position="194"/>
    </location>
</feature>
<evidence type="ECO:0000313" key="11">
    <source>
        <dbReference type="Proteomes" id="UP000004095"/>
    </source>
</evidence>
<evidence type="ECO:0000256" key="3">
    <source>
        <dbReference type="ARBA" id="ARBA00022475"/>
    </source>
</evidence>
<dbReference type="PANTHER" id="PTHR30347">
    <property type="entry name" value="POTASSIUM CHANNEL RELATED"/>
    <property type="match status" value="1"/>
</dbReference>
<dbReference type="PANTHER" id="PTHR30347:SF1">
    <property type="entry name" value="MECHANOSENSITIVE CHANNEL MSCK"/>
    <property type="match status" value="1"/>
</dbReference>
<sequence length="319" mass="36052">MHIRHITIIQNDTASMSILANFQDFLNYTPIPGYKDLTVSRILVDLFVLIIIYASARLLISITKRLLERRLAKVKSIDSGKRFAILQITKYVIYTIAISIMLNRLHIGSAIFAGSTALFVGIGFGLQQIANDLISGLIILFEGRVKVGDMVEMHSTVGRINSIGIRTSTVETRDSIEIIVPNSKFISDNVINWSSNHSAATRFQITVGVAYGSNVELVKEKLIQSAYAHQDIVIDTELHPKLEKPYVLFKDFGDNSLNFELHFWTANTWDIEIVKSDLRFIIDQLFREVSITIAFPQRDVHLTVDNENVNKLKQVFANK</sequence>
<dbReference type="Pfam" id="PF00924">
    <property type="entry name" value="MS_channel_2nd"/>
    <property type="match status" value="1"/>
</dbReference>
<dbReference type="EMBL" id="AAWS01000004">
    <property type="protein sequence ID" value="EAY31093.1"/>
    <property type="molecule type" value="Genomic_DNA"/>
</dbReference>
<dbReference type="SUPFAM" id="SSF50182">
    <property type="entry name" value="Sm-like ribonucleoproteins"/>
    <property type="match status" value="1"/>
</dbReference>
<keyword evidence="4 7" id="KW-0812">Transmembrane</keyword>
<feature type="transmembrane region" description="Helical" evidence="7">
    <location>
        <begin position="83"/>
        <end position="101"/>
    </location>
</feature>
<feature type="transmembrane region" description="Helical" evidence="7">
    <location>
        <begin position="42"/>
        <end position="62"/>
    </location>
</feature>
<dbReference type="Gene3D" id="2.30.30.60">
    <property type="match status" value="1"/>
</dbReference>
<keyword evidence="3" id="KW-1003">Cell membrane</keyword>
<evidence type="ECO:0000259" key="8">
    <source>
        <dbReference type="Pfam" id="PF00924"/>
    </source>
</evidence>
<keyword evidence="6 7" id="KW-0472">Membrane</keyword>
<dbReference type="Proteomes" id="UP000004095">
    <property type="component" value="Unassembled WGS sequence"/>
</dbReference>
<evidence type="ECO:0000256" key="5">
    <source>
        <dbReference type="ARBA" id="ARBA00022989"/>
    </source>
</evidence>
<dbReference type="InterPro" id="IPR052702">
    <property type="entry name" value="MscS-like_channel"/>
</dbReference>
<dbReference type="GO" id="GO:0008381">
    <property type="term" value="F:mechanosensitive monoatomic ion channel activity"/>
    <property type="evidence" value="ECO:0007669"/>
    <property type="project" value="UniProtKB-ARBA"/>
</dbReference>
<dbReference type="Pfam" id="PF21082">
    <property type="entry name" value="MS_channel_3rd"/>
    <property type="match status" value="1"/>
</dbReference>
<dbReference type="eggNOG" id="COG3264">
    <property type="taxonomic scope" value="Bacteria"/>
</dbReference>
<comment type="subcellular location">
    <subcellularLocation>
        <location evidence="1">Cell membrane</location>
        <topology evidence="1">Multi-pass membrane protein</topology>
    </subcellularLocation>
</comment>
<dbReference type="GO" id="GO:0005886">
    <property type="term" value="C:plasma membrane"/>
    <property type="evidence" value="ECO:0007669"/>
    <property type="project" value="UniProtKB-SubCell"/>
</dbReference>
<keyword evidence="11" id="KW-1185">Reference proteome</keyword>
<evidence type="ECO:0000256" key="2">
    <source>
        <dbReference type="ARBA" id="ARBA00008017"/>
    </source>
</evidence>